<feature type="region of interest" description="Disordered" evidence="1">
    <location>
        <begin position="64"/>
        <end position="101"/>
    </location>
</feature>
<dbReference type="EMBL" id="JBCEZU010000111">
    <property type="protein sequence ID" value="KAK9529505.1"/>
    <property type="molecule type" value="Genomic_DNA"/>
</dbReference>
<dbReference type="Proteomes" id="UP001488805">
    <property type="component" value="Unassembled WGS sequence"/>
</dbReference>
<feature type="compositionally biased region" description="Low complexity" evidence="1">
    <location>
        <begin position="76"/>
        <end position="87"/>
    </location>
</feature>
<gene>
    <name evidence="2" type="ORF">VZT92_013593</name>
</gene>
<accession>A0AAW1F3W8</accession>
<keyword evidence="3" id="KW-1185">Reference proteome</keyword>
<protein>
    <submittedName>
        <fullName evidence="2">Uncharacterized protein</fullName>
    </submittedName>
</protein>
<comment type="caution">
    <text evidence="2">The sequence shown here is derived from an EMBL/GenBank/DDBJ whole genome shotgun (WGS) entry which is preliminary data.</text>
</comment>
<evidence type="ECO:0000313" key="2">
    <source>
        <dbReference type="EMBL" id="KAK9529505.1"/>
    </source>
</evidence>
<reference evidence="2 3" key="1">
    <citation type="journal article" date="2024" name="Genome Biol. Evol.">
        <title>Chromosome-level genome assembly of the viviparous eelpout Zoarces viviparus.</title>
        <authorList>
            <person name="Fuhrmann N."/>
            <person name="Brasseur M.V."/>
            <person name="Bakowski C.E."/>
            <person name="Podsiadlowski L."/>
            <person name="Prost S."/>
            <person name="Krehenwinkel H."/>
            <person name="Mayer C."/>
        </authorList>
    </citation>
    <scope>NUCLEOTIDE SEQUENCE [LARGE SCALE GENOMIC DNA]</scope>
    <source>
        <strain evidence="2">NO-MEL_2022_Ind0_liver</strain>
    </source>
</reference>
<evidence type="ECO:0000256" key="1">
    <source>
        <dbReference type="SAM" id="MobiDB-lite"/>
    </source>
</evidence>
<proteinExistence type="predicted"/>
<sequence>MLKHACPSADLTRVTWPSAQSDSATFCQGDLSPQASPQACQGSYIAQGGSKSVNTMLTLRTGIRGRPGYRNSHLFPSGLGRLPRLSPRTPPSPATTAPVTH</sequence>
<dbReference type="AlphaFoldDB" id="A0AAW1F3W8"/>
<organism evidence="2 3">
    <name type="scientific">Zoarces viviparus</name>
    <name type="common">Viviparous eelpout</name>
    <name type="synonym">Blennius viviparus</name>
    <dbReference type="NCBI Taxonomy" id="48416"/>
    <lineage>
        <taxon>Eukaryota</taxon>
        <taxon>Metazoa</taxon>
        <taxon>Chordata</taxon>
        <taxon>Craniata</taxon>
        <taxon>Vertebrata</taxon>
        <taxon>Euteleostomi</taxon>
        <taxon>Actinopterygii</taxon>
        <taxon>Neopterygii</taxon>
        <taxon>Teleostei</taxon>
        <taxon>Neoteleostei</taxon>
        <taxon>Acanthomorphata</taxon>
        <taxon>Eupercaria</taxon>
        <taxon>Perciformes</taxon>
        <taxon>Cottioidei</taxon>
        <taxon>Zoarcales</taxon>
        <taxon>Zoarcidae</taxon>
        <taxon>Zoarcinae</taxon>
        <taxon>Zoarces</taxon>
    </lineage>
</organism>
<name>A0AAW1F3W8_ZOAVI</name>
<evidence type="ECO:0000313" key="3">
    <source>
        <dbReference type="Proteomes" id="UP001488805"/>
    </source>
</evidence>